<reference evidence="1" key="1">
    <citation type="journal article" date="2003" name="J. Bacteriol.">
        <title>Escherichia coli O157:H7 Shiga toxin-encoding bacteriophages: integrations, excisions, truncations, and evolutionary implications.</title>
        <authorList>
            <person name="Shaikh N."/>
            <person name="Tarr P.I."/>
        </authorList>
    </citation>
    <scope>NUCLEOTIDE SEQUENCE</scope>
    <source>
        <strain evidence="2">8624</strain>
        <strain evidence="1">8628</strain>
    </source>
</reference>
<organism evidence="1">
    <name type="scientific">Escherichia coli</name>
    <dbReference type="NCBI Taxonomy" id="562"/>
    <lineage>
        <taxon>Bacteria</taxon>
        <taxon>Pseudomonadati</taxon>
        <taxon>Pseudomonadota</taxon>
        <taxon>Gammaproteobacteria</taxon>
        <taxon>Enterobacterales</taxon>
        <taxon>Enterobacteriaceae</taxon>
        <taxon>Escherichia</taxon>
    </lineage>
</organism>
<evidence type="ECO:0000313" key="2">
    <source>
        <dbReference type="EMBL" id="AAO45665.1"/>
    </source>
</evidence>
<accession>Q7WRH8</accession>
<sequence length="65" mass="7543">MMFSLHPVTKPPKQYPLFNSPRRPTKIHRPIFMPETAILWGTGSARRCWPVPDLKMSRRITPITG</sequence>
<dbReference type="EMBL" id="AY160192">
    <property type="protein sequence ID" value="AAO45663.1"/>
    <property type="molecule type" value="Genomic_DNA"/>
</dbReference>
<dbReference type="EMBL" id="AY160193">
    <property type="protein sequence ID" value="AAO45665.1"/>
    <property type="molecule type" value="Genomic_DNA"/>
</dbReference>
<proteinExistence type="predicted"/>
<gene>
    <name evidence="1" type="primary">HO-T2</name>
</gene>
<evidence type="ECO:0000313" key="1">
    <source>
        <dbReference type="EMBL" id="AAO45663.1"/>
    </source>
</evidence>
<protein>
    <submittedName>
        <fullName evidence="1">Uncharacterized protein HO-T2</fullName>
    </submittedName>
</protein>
<dbReference type="AlphaFoldDB" id="Q7WRH8"/>
<name>Q7WRH8_ECOLX</name>